<keyword evidence="3" id="KW-1185">Reference proteome</keyword>
<dbReference type="Proteomes" id="UP001066276">
    <property type="component" value="Chromosome 3_2"/>
</dbReference>
<feature type="region of interest" description="Disordered" evidence="1">
    <location>
        <begin position="1"/>
        <end position="30"/>
    </location>
</feature>
<comment type="caution">
    <text evidence="2">The sequence shown here is derived from an EMBL/GenBank/DDBJ whole genome shotgun (WGS) entry which is preliminary data.</text>
</comment>
<dbReference type="EMBL" id="JANPWB010000006">
    <property type="protein sequence ID" value="KAJ1182940.1"/>
    <property type="molecule type" value="Genomic_DNA"/>
</dbReference>
<name>A0AAV7U385_PLEWA</name>
<accession>A0AAV7U385</accession>
<dbReference type="AlphaFoldDB" id="A0AAV7U385"/>
<reference evidence="2" key="1">
    <citation type="journal article" date="2022" name="bioRxiv">
        <title>Sequencing and chromosome-scale assembly of the giantPleurodeles waltlgenome.</title>
        <authorList>
            <person name="Brown T."/>
            <person name="Elewa A."/>
            <person name="Iarovenko S."/>
            <person name="Subramanian E."/>
            <person name="Araus A.J."/>
            <person name="Petzold A."/>
            <person name="Susuki M."/>
            <person name="Suzuki K.-i.T."/>
            <person name="Hayashi T."/>
            <person name="Toyoda A."/>
            <person name="Oliveira C."/>
            <person name="Osipova E."/>
            <person name="Leigh N.D."/>
            <person name="Simon A."/>
            <person name="Yun M.H."/>
        </authorList>
    </citation>
    <scope>NUCLEOTIDE SEQUENCE</scope>
    <source>
        <strain evidence="2">20211129_DDA</strain>
        <tissue evidence="2">Liver</tissue>
    </source>
</reference>
<evidence type="ECO:0000313" key="3">
    <source>
        <dbReference type="Proteomes" id="UP001066276"/>
    </source>
</evidence>
<gene>
    <name evidence="2" type="ORF">NDU88_008117</name>
</gene>
<organism evidence="2 3">
    <name type="scientific">Pleurodeles waltl</name>
    <name type="common">Iberian ribbed newt</name>
    <dbReference type="NCBI Taxonomy" id="8319"/>
    <lineage>
        <taxon>Eukaryota</taxon>
        <taxon>Metazoa</taxon>
        <taxon>Chordata</taxon>
        <taxon>Craniata</taxon>
        <taxon>Vertebrata</taxon>
        <taxon>Euteleostomi</taxon>
        <taxon>Amphibia</taxon>
        <taxon>Batrachia</taxon>
        <taxon>Caudata</taxon>
        <taxon>Salamandroidea</taxon>
        <taxon>Salamandridae</taxon>
        <taxon>Pleurodelinae</taxon>
        <taxon>Pleurodeles</taxon>
    </lineage>
</organism>
<protein>
    <submittedName>
        <fullName evidence="2">Uncharacterized protein</fullName>
    </submittedName>
</protein>
<evidence type="ECO:0000256" key="1">
    <source>
        <dbReference type="SAM" id="MobiDB-lite"/>
    </source>
</evidence>
<feature type="region of interest" description="Disordered" evidence="1">
    <location>
        <begin position="76"/>
        <end position="120"/>
    </location>
</feature>
<feature type="compositionally biased region" description="Basic and acidic residues" evidence="1">
    <location>
        <begin position="1"/>
        <end position="17"/>
    </location>
</feature>
<feature type="compositionally biased region" description="Polar residues" evidence="1">
    <location>
        <begin position="106"/>
        <end position="120"/>
    </location>
</feature>
<evidence type="ECO:0000313" key="2">
    <source>
        <dbReference type="EMBL" id="KAJ1182940.1"/>
    </source>
</evidence>
<proteinExistence type="predicted"/>
<sequence>MGEGGRRDTQRRGEKPHRCSGLTPRGLPLAKGPRLLTSAALGCFTFLSPGAQASGAPPLRSLVTVHPSRLFVRPPLLCGPAQTRGSADDPRTRRTPQGFDLPVGSALQNHFSGSESELLT</sequence>